<protein>
    <submittedName>
        <fullName evidence="5">AraC family transcriptional regulator</fullName>
    </submittedName>
</protein>
<evidence type="ECO:0000256" key="3">
    <source>
        <dbReference type="ARBA" id="ARBA00023163"/>
    </source>
</evidence>
<dbReference type="InterPro" id="IPR020449">
    <property type="entry name" value="Tscrpt_reg_AraC-type_HTH"/>
</dbReference>
<evidence type="ECO:0000256" key="2">
    <source>
        <dbReference type="ARBA" id="ARBA00023125"/>
    </source>
</evidence>
<sequence length="339" mass="38800">MQPSNRMAYNVPIVSMRYARRFVRFMESKGIGRQALLKESGVDPAQLANPDAFLSMNQVIGILNQAEWLIQDERTPFEFGQQLDFPAHGLLGYALLGQQEQDQRKLVSMIVQYLRVGLPVMEMELSSTGTSLCIRLRDNWDLGDLRAFMAKIYMGSIHALASQVCRDFRFEFDFPTALSPRCWQTLARGAEMQFGSRFNQVTMPLTGRPVADGERNLAYSLARARSREEMEPDSVREIVTRVRERLMNHPGRGGDLDTVAADLGMSPRSLRHHLALAGTSFRDIRNDIRRTYANRYLTETDLPLEVIADRMGFSDQASFTRAFRRWTGQTPGEVRRRRR</sequence>
<dbReference type="Proteomes" id="UP000313645">
    <property type="component" value="Unassembled WGS sequence"/>
</dbReference>
<dbReference type="Gene3D" id="1.10.10.60">
    <property type="entry name" value="Homeodomain-like"/>
    <property type="match status" value="1"/>
</dbReference>
<dbReference type="Pfam" id="PF12833">
    <property type="entry name" value="HTH_18"/>
    <property type="match status" value="1"/>
</dbReference>
<comment type="caution">
    <text evidence="5">The sequence shown here is derived from an EMBL/GenBank/DDBJ whole genome shotgun (WGS) entry which is preliminary data.</text>
</comment>
<dbReference type="InterPro" id="IPR009057">
    <property type="entry name" value="Homeodomain-like_sf"/>
</dbReference>
<dbReference type="InterPro" id="IPR018060">
    <property type="entry name" value="HTH_AraC"/>
</dbReference>
<dbReference type="PANTHER" id="PTHR47894">
    <property type="entry name" value="HTH-TYPE TRANSCRIPTIONAL REGULATOR GADX"/>
    <property type="match status" value="1"/>
</dbReference>
<organism evidence="5 6">
    <name type="scientific">Marinobacter halodurans</name>
    <dbReference type="NCBI Taxonomy" id="2528979"/>
    <lineage>
        <taxon>Bacteria</taxon>
        <taxon>Pseudomonadati</taxon>
        <taxon>Pseudomonadota</taxon>
        <taxon>Gammaproteobacteria</taxon>
        <taxon>Pseudomonadales</taxon>
        <taxon>Marinobacteraceae</taxon>
        <taxon>Marinobacter</taxon>
    </lineage>
</organism>
<dbReference type="SMART" id="SM00342">
    <property type="entry name" value="HTH_ARAC"/>
    <property type="match status" value="1"/>
</dbReference>
<dbReference type="InterPro" id="IPR032687">
    <property type="entry name" value="AraC-type_N"/>
</dbReference>
<keyword evidence="1" id="KW-0805">Transcription regulation</keyword>
<dbReference type="PANTHER" id="PTHR47894:SF1">
    <property type="entry name" value="HTH-TYPE TRANSCRIPTIONAL REGULATOR VQSM"/>
    <property type="match status" value="1"/>
</dbReference>
<dbReference type="SUPFAM" id="SSF46689">
    <property type="entry name" value="Homeodomain-like"/>
    <property type="match status" value="1"/>
</dbReference>
<gene>
    <name evidence="5" type="ORF">EZI54_12040</name>
</gene>
<proteinExistence type="predicted"/>
<dbReference type="EMBL" id="SJDL01000017">
    <property type="protein sequence ID" value="TBW55179.1"/>
    <property type="molecule type" value="Genomic_DNA"/>
</dbReference>
<dbReference type="PRINTS" id="PR00032">
    <property type="entry name" value="HTHARAC"/>
</dbReference>
<dbReference type="PROSITE" id="PS01124">
    <property type="entry name" value="HTH_ARAC_FAMILY_2"/>
    <property type="match status" value="1"/>
</dbReference>
<dbReference type="Pfam" id="PF12625">
    <property type="entry name" value="Arabinose_bd"/>
    <property type="match status" value="1"/>
</dbReference>
<evidence type="ECO:0000313" key="5">
    <source>
        <dbReference type="EMBL" id="TBW55179.1"/>
    </source>
</evidence>
<reference evidence="5 6" key="1">
    <citation type="submission" date="2019-02" db="EMBL/GenBank/DDBJ databases">
        <title>Marinobacter halodurans sp. nov., a marine bacterium isolated from sea tidal flat.</title>
        <authorList>
            <person name="Yoo Y."/>
            <person name="Lee D.W."/>
            <person name="Kim B.S."/>
            <person name="Kim J.-J."/>
        </authorList>
    </citation>
    <scope>NUCLEOTIDE SEQUENCE [LARGE SCALE GENOMIC DNA]</scope>
    <source>
        <strain evidence="5 6">YJ-S3-2</strain>
    </source>
</reference>
<evidence type="ECO:0000313" key="6">
    <source>
        <dbReference type="Proteomes" id="UP000313645"/>
    </source>
</evidence>
<evidence type="ECO:0000259" key="4">
    <source>
        <dbReference type="PROSITE" id="PS01124"/>
    </source>
</evidence>
<keyword evidence="6" id="KW-1185">Reference proteome</keyword>
<dbReference type="RefSeq" id="WP_131482135.1">
    <property type="nucleotide sequence ID" value="NZ_SJDL01000017.1"/>
</dbReference>
<keyword evidence="2" id="KW-0238">DNA-binding</keyword>
<feature type="domain" description="HTH araC/xylS-type" evidence="4">
    <location>
        <begin position="240"/>
        <end position="337"/>
    </location>
</feature>
<accession>A0ABY1ZJJ3</accession>
<evidence type="ECO:0000256" key="1">
    <source>
        <dbReference type="ARBA" id="ARBA00023015"/>
    </source>
</evidence>
<name>A0ABY1ZJJ3_9GAMM</name>
<keyword evidence="3" id="KW-0804">Transcription</keyword>